<feature type="domain" description="Pyrrolo-quinoline quinone repeat" evidence="2">
    <location>
        <begin position="325"/>
        <end position="521"/>
    </location>
</feature>
<dbReference type="AlphaFoldDB" id="A0A4U5WTU5"/>
<evidence type="ECO:0000313" key="3">
    <source>
        <dbReference type="EMBL" id="TKT05202.1"/>
    </source>
</evidence>
<keyword evidence="1" id="KW-0472">Membrane</keyword>
<comment type="caution">
    <text evidence="3">The sequence shown here is derived from an EMBL/GenBank/DDBJ whole genome shotgun (WGS) entry which is preliminary data.</text>
</comment>
<keyword evidence="1" id="KW-0812">Transmembrane</keyword>
<dbReference type="EMBL" id="SZNQ01000001">
    <property type="protein sequence ID" value="TKT05202.1"/>
    <property type="molecule type" value="Genomic_DNA"/>
</dbReference>
<sequence>MPLPPRVRAPTHRPPAAPLACVHPPPACCPACVPPPVLTKGFASVSFGPPPSVFTQSAVTAQTEQKKRRRRTWLLVALLVALVAGLGTGGWLLWGRDAGSSSDGRSGEAVPGPLDVRQTVEKPPATTTGAMAFRFSVDDMSPGEHYALPGMWATDTILAKGINRTLAGYPIGADAAPGKKQEKWTVRLDGPICGYTQHVTVDHRTAVLFKASDREGAYCNHVVLVDLDDGTEVWERTFPVSTAGHSVSSPQRTPGVTLAHDTVAVTWGGGTSAFGLADGRSKWRTTVTGSCRDDGAAGGAGLLVRRACWKEGTPSSDIWDGTTYSVRKVDPATGATVWTYSAAKGVRDLVVPSAEPPVVGVSAGDTGLTELISLDAEGRNRATVSLQNGTYVGECSSSDYLVIDDCPTIAVGDGQVFLRSKDQTDQGTSNWIIGFDLATGTTTRKFDSGPHALLRPVRMSGHQLLALRTSEDGISPHALLSLDPATGGERPYLYFGLPVEAAPLTSIDDSDVLVQDGRVFFGAKTADGPGADQKKAWIYLVLGIGSAARE</sequence>
<gene>
    <name evidence="3" type="ORF">E4U91_25445</name>
</gene>
<proteinExistence type="predicted"/>
<protein>
    <recommendedName>
        <fullName evidence="2">Pyrrolo-quinoline quinone repeat domain-containing protein</fullName>
    </recommendedName>
</protein>
<evidence type="ECO:0000256" key="1">
    <source>
        <dbReference type="SAM" id="Phobius"/>
    </source>
</evidence>
<accession>A0A4U5WTU5</accession>
<dbReference type="Pfam" id="PF13360">
    <property type="entry name" value="PQQ_2"/>
    <property type="match status" value="1"/>
</dbReference>
<dbReference type="SUPFAM" id="SSF50998">
    <property type="entry name" value="Quinoprotein alcohol dehydrogenase-like"/>
    <property type="match status" value="1"/>
</dbReference>
<evidence type="ECO:0000313" key="4">
    <source>
        <dbReference type="Proteomes" id="UP000305929"/>
    </source>
</evidence>
<dbReference type="Proteomes" id="UP000305929">
    <property type="component" value="Unassembled WGS sequence"/>
</dbReference>
<keyword evidence="1" id="KW-1133">Transmembrane helix</keyword>
<dbReference type="OrthoDB" id="4326117at2"/>
<name>A0A4U5WTU5_STRLS</name>
<dbReference type="Gene3D" id="2.40.128.630">
    <property type="match status" value="1"/>
</dbReference>
<reference evidence="3 4" key="1">
    <citation type="submission" date="2019-04" db="EMBL/GenBank/DDBJ databases">
        <title>Streptomyces lasaliensis sp. nov., an Actinomycete isolated from soil which produces the polyether antibiotic lasalocid.</title>
        <authorList>
            <person name="Erwin G."/>
            <person name="Haber C."/>
        </authorList>
    </citation>
    <scope>NUCLEOTIDE SEQUENCE [LARGE SCALE GENOMIC DNA]</scope>
    <source>
        <strain evidence="3 4">X-537</strain>
    </source>
</reference>
<dbReference type="InterPro" id="IPR002372">
    <property type="entry name" value="PQQ_rpt_dom"/>
</dbReference>
<evidence type="ECO:0000259" key="2">
    <source>
        <dbReference type="Pfam" id="PF13360"/>
    </source>
</evidence>
<feature type="transmembrane region" description="Helical" evidence="1">
    <location>
        <begin position="73"/>
        <end position="94"/>
    </location>
</feature>
<keyword evidence="4" id="KW-1185">Reference proteome</keyword>
<dbReference type="InterPro" id="IPR011047">
    <property type="entry name" value="Quinoprotein_ADH-like_sf"/>
</dbReference>
<organism evidence="3 4">
    <name type="scientific">Streptomyces lasalocidi</name>
    <name type="common">Streptomyces lasaliensis</name>
    <dbReference type="NCBI Taxonomy" id="324833"/>
    <lineage>
        <taxon>Bacteria</taxon>
        <taxon>Bacillati</taxon>
        <taxon>Actinomycetota</taxon>
        <taxon>Actinomycetes</taxon>
        <taxon>Kitasatosporales</taxon>
        <taxon>Streptomycetaceae</taxon>
        <taxon>Streptomyces</taxon>
    </lineage>
</organism>